<dbReference type="RefSeq" id="WP_262065158.1">
    <property type="nucleotide sequence ID" value="NZ_JAMXOD010000003.1"/>
</dbReference>
<dbReference type="Proteomes" id="UP001523566">
    <property type="component" value="Unassembled WGS sequence"/>
</dbReference>
<name>A0ABT1E6I7_9FIRM</name>
<feature type="chain" id="PRO_5045720385" evidence="2">
    <location>
        <begin position="19"/>
        <end position="202"/>
    </location>
</feature>
<organism evidence="4 5">
    <name type="scientific">Aequitasia blattaphilus</name>
    <dbReference type="NCBI Taxonomy" id="2949332"/>
    <lineage>
        <taxon>Bacteria</taxon>
        <taxon>Bacillati</taxon>
        <taxon>Bacillota</taxon>
        <taxon>Clostridia</taxon>
        <taxon>Lachnospirales</taxon>
        <taxon>Lachnospiraceae</taxon>
        <taxon>Aequitasia</taxon>
    </lineage>
</organism>
<dbReference type="EMBL" id="JAMZFW010000003">
    <property type="protein sequence ID" value="MCP1101373.1"/>
    <property type="molecule type" value="Genomic_DNA"/>
</dbReference>
<accession>A0ABT1E6I7</accession>
<evidence type="ECO:0000313" key="5">
    <source>
        <dbReference type="Proteomes" id="UP001523566"/>
    </source>
</evidence>
<feature type="domain" description="GerMN" evidence="3">
    <location>
        <begin position="104"/>
        <end position="190"/>
    </location>
</feature>
<dbReference type="SMART" id="SM00909">
    <property type="entry name" value="Germane"/>
    <property type="match status" value="1"/>
</dbReference>
<keyword evidence="2" id="KW-0732">Signal</keyword>
<sequence length="202" mass="22270">MKKKILILLSLFLIILLAGCTKTSTVDETESTKKEDVKEEEKETNDNNDKSTNEEAEEPEKEEEAEEELEEEPVITGKQIQIFYPNENGDEMLEETISIESLTPDNIMKALSDKGVLPDGIRALNVNLEPGDVENGMQVNFTTSFQDYMGTMGSAGERVILKSVVDTFLGAYGKGQILILVEGNPLQTGHGVYDSYLSVGSL</sequence>
<evidence type="ECO:0000259" key="3">
    <source>
        <dbReference type="SMART" id="SM00909"/>
    </source>
</evidence>
<dbReference type="Pfam" id="PF10646">
    <property type="entry name" value="Germane"/>
    <property type="match status" value="1"/>
</dbReference>
<feature type="compositionally biased region" description="Basic and acidic residues" evidence="1">
    <location>
        <begin position="30"/>
        <end position="53"/>
    </location>
</feature>
<evidence type="ECO:0000256" key="2">
    <source>
        <dbReference type="SAM" id="SignalP"/>
    </source>
</evidence>
<dbReference type="InterPro" id="IPR019606">
    <property type="entry name" value="GerMN"/>
</dbReference>
<evidence type="ECO:0000256" key="1">
    <source>
        <dbReference type="SAM" id="MobiDB-lite"/>
    </source>
</evidence>
<feature type="compositionally biased region" description="Acidic residues" evidence="1">
    <location>
        <begin position="54"/>
        <end position="73"/>
    </location>
</feature>
<feature type="region of interest" description="Disordered" evidence="1">
    <location>
        <begin position="24"/>
        <end position="77"/>
    </location>
</feature>
<protein>
    <submittedName>
        <fullName evidence="4">GerMN domain-containing protein</fullName>
    </submittedName>
</protein>
<gene>
    <name evidence="4" type="ORF">NK125_02965</name>
</gene>
<keyword evidence="5" id="KW-1185">Reference proteome</keyword>
<comment type="caution">
    <text evidence="4">The sequence shown here is derived from an EMBL/GenBank/DDBJ whole genome shotgun (WGS) entry which is preliminary data.</text>
</comment>
<reference evidence="4 5" key="1">
    <citation type="journal article" date="2022" name="Genome Biol. Evol.">
        <title>Host diet, physiology and behaviors set the stage for Lachnospiraceae cladogenesis.</title>
        <authorList>
            <person name="Vera-Ponce De Leon A."/>
            <person name="Schneider M."/>
            <person name="Jahnes B.C."/>
            <person name="Sadowski V."/>
            <person name="Camuy-Velez L.A."/>
            <person name="Duan J."/>
            <person name="Sabree Z.L."/>
        </authorList>
    </citation>
    <scope>NUCLEOTIDE SEQUENCE [LARGE SCALE GENOMIC DNA]</scope>
    <source>
        <strain evidence="4 5">PAL113</strain>
    </source>
</reference>
<feature type="signal peptide" evidence="2">
    <location>
        <begin position="1"/>
        <end position="18"/>
    </location>
</feature>
<proteinExistence type="predicted"/>
<dbReference type="PROSITE" id="PS51257">
    <property type="entry name" value="PROKAR_LIPOPROTEIN"/>
    <property type="match status" value="1"/>
</dbReference>
<evidence type="ECO:0000313" key="4">
    <source>
        <dbReference type="EMBL" id="MCP1101373.1"/>
    </source>
</evidence>